<evidence type="ECO:0000313" key="1">
    <source>
        <dbReference type="EMBL" id="KAF6422697.1"/>
    </source>
</evidence>
<comment type="caution">
    <text evidence="1">The sequence shown here is derived from an EMBL/GenBank/DDBJ whole genome shotgun (WGS) entry which is preliminary data.</text>
</comment>
<reference evidence="1 2" key="1">
    <citation type="journal article" date="2020" name="Nature">
        <title>Six reference-quality genomes reveal evolution of bat adaptations.</title>
        <authorList>
            <person name="Jebb D."/>
            <person name="Huang Z."/>
            <person name="Pippel M."/>
            <person name="Hughes G.M."/>
            <person name="Lavrichenko K."/>
            <person name="Devanna P."/>
            <person name="Winkler S."/>
            <person name="Jermiin L.S."/>
            <person name="Skirmuntt E.C."/>
            <person name="Katzourakis A."/>
            <person name="Burkitt-Gray L."/>
            <person name="Ray D.A."/>
            <person name="Sullivan K.A.M."/>
            <person name="Roscito J.G."/>
            <person name="Kirilenko B.M."/>
            <person name="Davalos L.M."/>
            <person name="Corthals A.P."/>
            <person name="Power M.L."/>
            <person name="Jones G."/>
            <person name="Ransome R.D."/>
            <person name="Dechmann D.K.N."/>
            <person name="Locatelli A.G."/>
            <person name="Puechmaille S.J."/>
            <person name="Fedrigo O."/>
            <person name="Jarvis E.D."/>
            <person name="Hiller M."/>
            <person name="Vernes S.C."/>
            <person name="Myers E.W."/>
            <person name="Teeling E.C."/>
        </authorList>
    </citation>
    <scope>NUCLEOTIDE SEQUENCE [LARGE SCALE GENOMIC DNA]</scope>
    <source>
        <strain evidence="1">MRouAeg1</strain>
        <tissue evidence="1">Muscle</tissue>
    </source>
</reference>
<accession>A0A7J8DHL8</accession>
<name>A0A7J8DHL8_ROUAE</name>
<dbReference type="EMBL" id="JACASE010000012">
    <property type="protein sequence ID" value="KAF6422697.1"/>
    <property type="molecule type" value="Genomic_DNA"/>
</dbReference>
<evidence type="ECO:0000313" key="2">
    <source>
        <dbReference type="Proteomes" id="UP000593571"/>
    </source>
</evidence>
<dbReference type="Proteomes" id="UP000593571">
    <property type="component" value="Unassembled WGS sequence"/>
</dbReference>
<organism evidence="1 2">
    <name type="scientific">Rousettus aegyptiacus</name>
    <name type="common">Egyptian fruit bat</name>
    <name type="synonym">Pteropus aegyptiacus</name>
    <dbReference type="NCBI Taxonomy" id="9407"/>
    <lineage>
        <taxon>Eukaryota</taxon>
        <taxon>Metazoa</taxon>
        <taxon>Chordata</taxon>
        <taxon>Craniata</taxon>
        <taxon>Vertebrata</taxon>
        <taxon>Euteleostomi</taxon>
        <taxon>Mammalia</taxon>
        <taxon>Eutheria</taxon>
        <taxon>Laurasiatheria</taxon>
        <taxon>Chiroptera</taxon>
        <taxon>Yinpterochiroptera</taxon>
        <taxon>Pteropodoidea</taxon>
        <taxon>Pteropodidae</taxon>
        <taxon>Rousettinae</taxon>
        <taxon>Rousettus</taxon>
    </lineage>
</organism>
<protein>
    <submittedName>
        <fullName evidence="1">Uncharacterized protein</fullName>
    </submittedName>
</protein>
<dbReference type="AlphaFoldDB" id="A0A7J8DHL8"/>
<sequence>MTISVLIKEVIFARNMNNRKRAELIHFYLAGNNAMSLLSYSRNNVPYSQGTKINTEIEFPDQLSLGPKVLNLTVHFQLYVKTIFILSFRHHLLLCFYSISSFLPPLLTKSCSQVCKAQSGL</sequence>
<proteinExistence type="predicted"/>
<gene>
    <name evidence="1" type="ORF">HJG63_008534</name>
</gene>
<keyword evidence="2" id="KW-1185">Reference proteome</keyword>